<organism evidence="1 2">
    <name type="scientific">Rhizopogon vinicolor AM-OR11-026</name>
    <dbReference type="NCBI Taxonomy" id="1314800"/>
    <lineage>
        <taxon>Eukaryota</taxon>
        <taxon>Fungi</taxon>
        <taxon>Dikarya</taxon>
        <taxon>Basidiomycota</taxon>
        <taxon>Agaricomycotina</taxon>
        <taxon>Agaricomycetes</taxon>
        <taxon>Agaricomycetidae</taxon>
        <taxon>Boletales</taxon>
        <taxon>Suillineae</taxon>
        <taxon>Rhizopogonaceae</taxon>
        <taxon>Rhizopogon</taxon>
    </lineage>
</organism>
<dbReference type="EMBL" id="KV448442">
    <property type="protein sequence ID" value="OAX36111.1"/>
    <property type="molecule type" value="Genomic_DNA"/>
</dbReference>
<dbReference type="Proteomes" id="UP000092154">
    <property type="component" value="Unassembled WGS sequence"/>
</dbReference>
<proteinExistence type="predicted"/>
<protein>
    <submittedName>
        <fullName evidence="1">Uncharacterized protein</fullName>
    </submittedName>
</protein>
<feature type="non-terminal residue" evidence="1">
    <location>
        <position position="59"/>
    </location>
</feature>
<sequence>MASSQLIRNSGRYLNFHESSVEVYFREIIYLSGSDAYPVVKTTFLIVARTATKSNTPRY</sequence>
<dbReference type="STRING" id="1314800.A0A1B7MU50"/>
<name>A0A1B7MU50_9AGAM</name>
<dbReference type="InParanoid" id="A0A1B7MU50"/>
<keyword evidence="2" id="KW-1185">Reference proteome</keyword>
<dbReference type="AlphaFoldDB" id="A0A1B7MU50"/>
<gene>
    <name evidence="1" type="ORF">K503DRAFT_826874</name>
</gene>
<dbReference type="OrthoDB" id="5575062at2759"/>
<evidence type="ECO:0000313" key="1">
    <source>
        <dbReference type="EMBL" id="OAX36111.1"/>
    </source>
</evidence>
<accession>A0A1B7MU50</accession>
<evidence type="ECO:0000313" key="2">
    <source>
        <dbReference type="Proteomes" id="UP000092154"/>
    </source>
</evidence>
<reference evidence="1 2" key="1">
    <citation type="submission" date="2016-06" db="EMBL/GenBank/DDBJ databases">
        <title>Comparative genomics of the ectomycorrhizal sister species Rhizopogon vinicolor and Rhizopogon vesiculosus (Basidiomycota: Boletales) reveals a divergence of the mating type B locus.</title>
        <authorList>
            <consortium name="DOE Joint Genome Institute"/>
            <person name="Mujic A.B."/>
            <person name="Kuo A."/>
            <person name="Tritt A."/>
            <person name="Lipzen A."/>
            <person name="Chen C."/>
            <person name="Johnson J."/>
            <person name="Sharma A."/>
            <person name="Barry K."/>
            <person name="Grigoriev I.V."/>
            <person name="Spatafora J.W."/>
        </authorList>
    </citation>
    <scope>NUCLEOTIDE SEQUENCE [LARGE SCALE GENOMIC DNA]</scope>
    <source>
        <strain evidence="1 2">AM-OR11-026</strain>
    </source>
</reference>